<dbReference type="Pfam" id="PF04545">
    <property type="entry name" value="Sigma70_r4"/>
    <property type="match status" value="1"/>
</dbReference>
<evidence type="ECO:0000313" key="3">
    <source>
        <dbReference type="Proteomes" id="UP000727857"/>
    </source>
</evidence>
<name>A0A940ID13_9FIRM</name>
<dbReference type="AlphaFoldDB" id="A0A940ID13"/>
<dbReference type="Gene3D" id="1.10.10.10">
    <property type="entry name" value="Winged helix-like DNA-binding domain superfamily/Winged helix DNA-binding domain"/>
    <property type="match status" value="1"/>
</dbReference>
<reference evidence="2" key="1">
    <citation type="submission" date="2020-10" db="EMBL/GenBank/DDBJ databases">
        <authorList>
            <person name="Gilroy R."/>
        </authorList>
    </citation>
    <scope>NUCLEOTIDE SEQUENCE</scope>
    <source>
        <strain evidence="2">517</strain>
    </source>
</reference>
<evidence type="ECO:0000313" key="2">
    <source>
        <dbReference type="EMBL" id="MBO8424599.1"/>
    </source>
</evidence>
<dbReference type="EMBL" id="JADINF010000158">
    <property type="protein sequence ID" value="MBO8424599.1"/>
    <property type="molecule type" value="Genomic_DNA"/>
</dbReference>
<dbReference type="InterPro" id="IPR007630">
    <property type="entry name" value="RNA_pol_sigma70_r4"/>
</dbReference>
<feature type="domain" description="RNA polymerase sigma-70 region 4" evidence="1">
    <location>
        <begin position="70"/>
        <end position="119"/>
    </location>
</feature>
<dbReference type="InterPro" id="IPR036388">
    <property type="entry name" value="WH-like_DNA-bd_sf"/>
</dbReference>
<accession>A0A940ID13</accession>
<dbReference type="Proteomes" id="UP000727857">
    <property type="component" value="Unassembled WGS sequence"/>
</dbReference>
<evidence type="ECO:0000259" key="1">
    <source>
        <dbReference type="Pfam" id="PF04545"/>
    </source>
</evidence>
<dbReference type="SUPFAM" id="SSF88659">
    <property type="entry name" value="Sigma3 and sigma4 domains of RNA polymerase sigma factors"/>
    <property type="match status" value="1"/>
</dbReference>
<dbReference type="GO" id="GO:0006352">
    <property type="term" value="P:DNA-templated transcription initiation"/>
    <property type="evidence" value="ECO:0007669"/>
    <property type="project" value="InterPro"/>
</dbReference>
<reference evidence="2" key="2">
    <citation type="journal article" date="2021" name="PeerJ">
        <title>Extensive microbial diversity within the chicken gut microbiome revealed by metagenomics and culture.</title>
        <authorList>
            <person name="Gilroy R."/>
            <person name="Ravi A."/>
            <person name="Getino M."/>
            <person name="Pursley I."/>
            <person name="Horton D.L."/>
            <person name="Alikhan N.F."/>
            <person name="Baker D."/>
            <person name="Gharbi K."/>
            <person name="Hall N."/>
            <person name="Watson M."/>
            <person name="Adriaenssens E.M."/>
            <person name="Foster-Nyarko E."/>
            <person name="Jarju S."/>
            <person name="Secka A."/>
            <person name="Antonio M."/>
            <person name="Oren A."/>
            <person name="Chaudhuri R.R."/>
            <person name="La Ragione R."/>
            <person name="Hildebrand F."/>
            <person name="Pallen M.J."/>
        </authorList>
    </citation>
    <scope>NUCLEOTIDE SEQUENCE</scope>
    <source>
        <strain evidence="2">517</strain>
    </source>
</reference>
<gene>
    <name evidence="2" type="ORF">IAB16_06225</name>
</gene>
<proteinExistence type="predicted"/>
<organism evidence="2 3">
    <name type="scientific">Candidatus Stercoripulliclostridium pullicola</name>
    <dbReference type="NCBI Taxonomy" id="2840953"/>
    <lineage>
        <taxon>Bacteria</taxon>
        <taxon>Bacillati</taxon>
        <taxon>Bacillota</taxon>
        <taxon>Clostridia</taxon>
        <taxon>Eubacteriales</taxon>
        <taxon>Candidatus Stercoripulliclostridium</taxon>
    </lineage>
</organism>
<comment type="caution">
    <text evidence="2">The sequence shown here is derived from an EMBL/GenBank/DDBJ whole genome shotgun (WGS) entry which is preliminary data.</text>
</comment>
<protein>
    <recommendedName>
        <fullName evidence="1">RNA polymerase sigma-70 region 4 domain-containing protein</fullName>
    </recommendedName>
</protein>
<sequence>MISSKLAATLLYAYPALPNLISCYKKKLKYLYSFECNSREIAANVIYARIFRAGDVLENLVALRNAVTSALGFLSKEQREVVEGVYFKGVNKDKLSERLGVTRSLLRSRKNTALNKLRAYIEILGFTEQKVIEVFDDEPLFIDCAEKVAEAYALSRNFKSGGSGNE</sequence>
<dbReference type="InterPro" id="IPR013324">
    <property type="entry name" value="RNA_pol_sigma_r3/r4-like"/>
</dbReference>
<dbReference type="GO" id="GO:0003700">
    <property type="term" value="F:DNA-binding transcription factor activity"/>
    <property type="evidence" value="ECO:0007669"/>
    <property type="project" value="InterPro"/>
</dbReference>